<name>A0A0J8D3X8_CLOCY</name>
<dbReference type="EMBL" id="LFVU01000028">
    <property type="protein sequence ID" value="KMT20875.1"/>
    <property type="molecule type" value="Genomic_DNA"/>
</dbReference>
<reference evidence="1 2" key="1">
    <citation type="submission" date="2015-06" db="EMBL/GenBank/DDBJ databases">
        <title>Draft genome sequence of the purine-degrading Clostridium cylindrosporum HC-1 (DSM 605).</title>
        <authorList>
            <person name="Poehlein A."/>
            <person name="Schiel-Bengelsdorf B."/>
            <person name="Bengelsdorf F."/>
            <person name="Daniel R."/>
            <person name="Duerre P."/>
        </authorList>
    </citation>
    <scope>NUCLEOTIDE SEQUENCE [LARGE SCALE GENOMIC DNA]</scope>
    <source>
        <strain evidence="1 2">DSM 605</strain>
    </source>
</reference>
<evidence type="ECO:0008006" key="3">
    <source>
        <dbReference type="Google" id="ProtNLM"/>
    </source>
</evidence>
<sequence length="118" mass="13568">MPYIDSSVSCKLTCEKIEKLKSKLGKAIEILPGKSEEWLFIRFKDAETLYFQGRELDNGAVIEIKMIGSKSRSEKEALTKKICSIYNKYLGMDPKNIYIIFTEAASENWGWNSELFNL</sequence>
<dbReference type="SUPFAM" id="SSF55331">
    <property type="entry name" value="Tautomerase/MIF"/>
    <property type="match status" value="1"/>
</dbReference>
<dbReference type="AlphaFoldDB" id="A0A0J8D3X8"/>
<dbReference type="InterPro" id="IPR014347">
    <property type="entry name" value="Tautomerase/MIF_sf"/>
</dbReference>
<dbReference type="InterPro" id="IPR037479">
    <property type="entry name" value="Tauto_MSAD"/>
</dbReference>
<dbReference type="STRING" id="1121307.CLCY_1c01090"/>
<protein>
    <recommendedName>
        <fullName evidence="3">4-oxalocrotonate tautomerase</fullName>
    </recommendedName>
</protein>
<dbReference type="PATRIC" id="fig|1121307.3.peg.470"/>
<dbReference type="Proteomes" id="UP000036756">
    <property type="component" value="Unassembled WGS sequence"/>
</dbReference>
<dbReference type="Pfam" id="PF14552">
    <property type="entry name" value="Tautomerase_2"/>
    <property type="match status" value="1"/>
</dbReference>
<dbReference type="OrthoDB" id="5769863at2"/>
<proteinExistence type="predicted"/>
<gene>
    <name evidence="1" type="ORF">CLCY_1c01090</name>
</gene>
<dbReference type="Gene3D" id="3.30.429.10">
    <property type="entry name" value="Macrophage Migration Inhibitory Factor"/>
    <property type="match status" value="1"/>
</dbReference>
<evidence type="ECO:0000313" key="2">
    <source>
        <dbReference type="Proteomes" id="UP000036756"/>
    </source>
</evidence>
<organism evidence="1 2">
    <name type="scientific">Clostridium cylindrosporum DSM 605</name>
    <dbReference type="NCBI Taxonomy" id="1121307"/>
    <lineage>
        <taxon>Bacteria</taxon>
        <taxon>Bacillati</taxon>
        <taxon>Bacillota</taxon>
        <taxon>Clostridia</taxon>
        <taxon>Eubacteriales</taxon>
        <taxon>Clostridiaceae</taxon>
        <taxon>Clostridium</taxon>
    </lineage>
</organism>
<accession>A0A0J8D3X8</accession>
<keyword evidence="2" id="KW-1185">Reference proteome</keyword>
<evidence type="ECO:0000313" key="1">
    <source>
        <dbReference type="EMBL" id="KMT20875.1"/>
    </source>
</evidence>
<dbReference type="RefSeq" id="WP_048571278.1">
    <property type="nucleotide sequence ID" value="NZ_LFVU01000028.1"/>
</dbReference>
<comment type="caution">
    <text evidence="1">The sequence shown here is derived from an EMBL/GenBank/DDBJ whole genome shotgun (WGS) entry which is preliminary data.</text>
</comment>